<feature type="signal peptide" evidence="6">
    <location>
        <begin position="1"/>
        <end position="30"/>
    </location>
</feature>
<dbReference type="InterPro" id="IPR001073">
    <property type="entry name" value="C1q_dom"/>
</dbReference>
<keyword evidence="3 6" id="KW-0732">Signal</keyword>
<proteinExistence type="predicted"/>
<dbReference type="SUPFAM" id="SSF49842">
    <property type="entry name" value="TNF-like"/>
    <property type="match status" value="1"/>
</dbReference>
<evidence type="ECO:0000256" key="5">
    <source>
        <dbReference type="SAM" id="MobiDB-lite"/>
    </source>
</evidence>
<feature type="compositionally biased region" description="Basic and acidic residues" evidence="5">
    <location>
        <begin position="59"/>
        <end position="77"/>
    </location>
</feature>
<reference evidence="8" key="2">
    <citation type="submission" date="2025-09" db="UniProtKB">
        <authorList>
            <consortium name="Ensembl"/>
        </authorList>
    </citation>
    <scope>IDENTIFICATION</scope>
</reference>
<dbReference type="Proteomes" id="UP000694569">
    <property type="component" value="Unplaced"/>
</dbReference>
<feature type="domain" description="C1q" evidence="7">
    <location>
        <begin position="104"/>
        <end position="233"/>
    </location>
</feature>
<dbReference type="Ensembl" id="ENSLLET00000004874.1">
    <property type="protein sequence ID" value="ENSLLEP00000004666.1"/>
    <property type="gene ID" value="ENSLLEG00000002985.1"/>
</dbReference>
<dbReference type="SMART" id="SM00110">
    <property type="entry name" value="C1Q"/>
    <property type="match status" value="1"/>
</dbReference>
<dbReference type="Pfam" id="PF01391">
    <property type="entry name" value="Collagen"/>
    <property type="match status" value="1"/>
</dbReference>
<evidence type="ECO:0000256" key="3">
    <source>
        <dbReference type="ARBA" id="ARBA00022729"/>
    </source>
</evidence>
<accession>A0A8C5LZZ8</accession>
<evidence type="ECO:0000256" key="1">
    <source>
        <dbReference type="ARBA" id="ARBA00004613"/>
    </source>
</evidence>
<dbReference type="OrthoDB" id="5875591at2759"/>
<organism evidence="8 9">
    <name type="scientific">Leptobrachium leishanense</name>
    <name type="common">Leishan spiny toad</name>
    <dbReference type="NCBI Taxonomy" id="445787"/>
    <lineage>
        <taxon>Eukaryota</taxon>
        <taxon>Metazoa</taxon>
        <taxon>Chordata</taxon>
        <taxon>Craniata</taxon>
        <taxon>Vertebrata</taxon>
        <taxon>Euteleostomi</taxon>
        <taxon>Amphibia</taxon>
        <taxon>Batrachia</taxon>
        <taxon>Anura</taxon>
        <taxon>Pelobatoidea</taxon>
        <taxon>Megophryidae</taxon>
        <taxon>Leptobrachium</taxon>
    </lineage>
</organism>
<dbReference type="GO" id="GO:0005576">
    <property type="term" value="C:extracellular region"/>
    <property type="evidence" value="ECO:0007669"/>
    <property type="project" value="UniProtKB-SubCell"/>
</dbReference>
<dbReference type="FunFam" id="2.60.120.40:FF:000001">
    <property type="entry name" value="Complement C1q B chain"/>
    <property type="match status" value="1"/>
</dbReference>
<dbReference type="PROSITE" id="PS50871">
    <property type="entry name" value="C1Q"/>
    <property type="match status" value="1"/>
</dbReference>
<protein>
    <recommendedName>
        <fullName evidence="7">C1q domain-containing protein</fullName>
    </recommendedName>
</protein>
<evidence type="ECO:0000259" key="7">
    <source>
        <dbReference type="PROSITE" id="PS50871"/>
    </source>
</evidence>
<keyword evidence="9" id="KW-1185">Reference proteome</keyword>
<dbReference type="InterPro" id="IPR050392">
    <property type="entry name" value="Collagen/C1q_domain"/>
</dbReference>
<dbReference type="InterPro" id="IPR008160">
    <property type="entry name" value="Collagen"/>
</dbReference>
<dbReference type="GeneTree" id="ENSGT00940000154936"/>
<sequence>MRRHQTDMTGRRSGVLVLVILLTEWPFGECQSTTKHNECIAGVPGIPGTPGTNGLHGPHGKDGKDGLPGEKGEKGERGQPGAPGPPGKIGPPGLRAESIPDRSVRQKAYAFHVGLKVAYPPIDSPIKFTKVFYNNQNVYNVETGKIVAPVDGLYFVTYHITVYSKNVHLSLRHNGNIVQHTYHVYSSATHQASGSAILNLMKQDEVWLQDVNGNNGLYADNDDDTTFSGFLIQ</sequence>
<name>A0A8C5LZZ8_9ANUR</name>
<reference evidence="8" key="1">
    <citation type="submission" date="2025-08" db="UniProtKB">
        <authorList>
            <consortium name="Ensembl"/>
        </authorList>
    </citation>
    <scope>IDENTIFICATION</scope>
</reference>
<evidence type="ECO:0000313" key="8">
    <source>
        <dbReference type="Ensembl" id="ENSLLEP00000004666.1"/>
    </source>
</evidence>
<feature type="region of interest" description="Disordered" evidence="5">
    <location>
        <begin position="41"/>
        <end position="97"/>
    </location>
</feature>
<dbReference type="PRINTS" id="PR00007">
    <property type="entry name" value="COMPLEMNTC1Q"/>
</dbReference>
<evidence type="ECO:0000256" key="2">
    <source>
        <dbReference type="ARBA" id="ARBA00022525"/>
    </source>
</evidence>
<evidence type="ECO:0000256" key="6">
    <source>
        <dbReference type="SAM" id="SignalP"/>
    </source>
</evidence>
<dbReference type="GO" id="GO:0005581">
    <property type="term" value="C:collagen trimer"/>
    <property type="evidence" value="ECO:0007669"/>
    <property type="project" value="UniProtKB-KW"/>
</dbReference>
<dbReference type="InterPro" id="IPR008983">
    <property type="entry name" value="Tumour_necrosis_fac-like_dom"/>
</dbReference>
<feature type="chain" id="PRO_5034911622" description="C1q domain-containing protein" evidence="6">
    <location>
        <begin position="31"/>
        <end position="233"/>
    </location>
</feature>
<keyword evidence="4" id="KW-0176">Collagen</keyword>
<comment type="subcellular location">
    <subcellularLocation>
        <location evidence="1">Secreted</location>
    </subcellularLocation>
</comment>
<dbReference type="PANTHER" id="PTHR15427:SF21">
    <property type="entry name" value="COMPLEMENT C1Q AND TUMOR NECROSIS FACTOR-RELATED PROTEIN 9A"/>
    <property type="match status" value="1"/>
</dbReference>
<dbReference type="PANTHER" id="PTHR15427">
    <property type="entry name" value="EMILIN ELASTIN MICROFIBRIL INTERFACE-LOCATED PROTEIN ELASTIN MICROFIBRIL INTERFACER"/>
    <property type="match status" value="1"/>
</dbReference>
<keyword evidence="2" id="KW-0964">Secreted</keyword>
<evidence type="ECO:0000256" key="4">
    <source>
        <dbReference type="ARBA" id="ARBA00023119"/>
    </source>
</evidence>
<dbReference type="Gene3D" id="2.60.120.40">
    <property type="match status" value="1"/>
</dbReference>
<dbReference type="AlphaFoldDB" id="A0A8C5LZZ8"/>
<dbReference type="Pfam" id="PF00386">
    <property type="entry name" value="C1q"/>
    <property type="match status" value="1"/>
</dbReference>
<evidence type="ECO:0000313" key="9">
    <source>
        <dbReference type="Proteomes" id="UP000694569"/>
    </source>
</evidence>